<keyword evidence="8 10" id="KW-0472">Membrane</keyword>
<keyword evidence="5 10" id="KW-0812">Transmembrane</keyword>
<dbReference type="RefSeq" id="WP_205380773.1">
    <property type="nucleotide sequence ID" value="NZ_JAFFZS010000001.1"/>
</dbReference>
<dbReference type="InterPro" id="IPR038377">
    <property type="entry name" value="Na/Glc_symporter_sf"/>
</dbReference>
<evidence type="ECO:0000256" key="3">
    <source>
        <dbReference type="ARBA" id="ARBA00022448"/>
    </source>
</evidence>
<sequence length="548" mass="57886">MSLAILSTGALDSIGSDARRPVIIAFLLFVSGSLLWLFALVAAHQDDPDRFYVAGRRLSPTVNGFAMAGEQISAVALLAIPGGIALFGYDGFTVAVDVLLTMGVMLLLAQRTRNTGRYTLGELFALRAPGPGPRIAAALVTLAITLPVLTVQLRAAGISVSLLIGMPTDSAQLICTILIGFLVACFAAIGDLRGITFMQVVKVPLCLITLAVVTLLALRRFEWDPGHLLGAAVNRSLAPDKYLSPGLWPYWTSLRPLNSVGEHIIAILGTAVAPHLLLRIGASRSGPAARRSISIASALVGMFTVLLIATGFASAALLGSKNIGAADGNGQSSLLLLASGVLDDGSSARVALITTIACVTFLAVFTAVTSVAFAAAVSLTRDVFARRLRRHSNTAEVRTLRLAVVLLCTAGLSLSVATHHYQVEFLVNFAINVAASCIFPALICSLFWQKFNRRGLLWSVYCGLALCTLLTVFSPEVSGTTYALWPDTDFAWYPFHTPGLISVPAAFLLGWIGSVTSQEAPPSCFPDIEYTMATDTGERPAAASPHYG</sequence>
<feature type="transmembrane region" description="Helical" evidence="10">
    <location>
        <begin position="293"/>
        <end position="318"/>
    </location>
</feature>
<comment type="caution">
    <text evidence="11">The sequence shown here is derived from an EMBL/GenBank/DDBJ whole genome shotgun (WGS) entry which is preliminary data.</text>
</comment>
<feature type="transmembrane region" description="Helical" evidence="10">
    <location>
        <begin position="493"/>
        <end position="512"/>
    </location>
</feature>
<dbReference type="CDD" id="cd11480">
    <property type="entry name" value="SLC5sbd_u4"/>
    <property type="match status" value="1"/>
</dbReference>
<keyword evidence="3" id="KW-0813">Transport</keyword>
<feature type="transmembrane region" description="Helical" evidence="10">
    <location>
        <begin position="135"/>
        <end position="164"/>
    </location>
</feature>
<name>A0ABS2VHG7_STRAS</name>
<feature type="transmembrane region" description="Helical" evidence="10">
    <location>
        <begin position="22"/>
        <end position="43"/>
    </location>
</feature>
<evidence type="ECO:0000256" key="9">
    <source>
        <dbReference type="RuleBase" id="RU362091"/>
    </source>
</evidence>
<dbReference type="Gene3D" id="1.20.1730.10">
    <property type="entry name" value="Sodium/glucose cotransporter"/>
    <property type="match status" value="1"/>
</dbReference>
<keyword evidence="12" id="KW-1185">Reference proteome</keyword>
<keyword evidence="6" id="KW-0769">Symport</keyword>
<evidence type="ECO:0000256" key="6">
    <source>
        <dbReference type="ARBA" id="ARBA00022847"/>
    </source>
</evidence>
<protein>
    <submittedName>
        <fullName evidence="11">Cation acetate symporter</fullName>
    </submittedName>
</protein>
<dbReference type="Pfam" id="PF00474">
    <property type="entry name" value="SSF"/>
    <property type="match status" value="1"/>
</dbReference>
<feature type="transmembrane region" description="Helical" evidence="10">
    <location>
        <begin position="92"/>
        <end position="109"/>
    </location>
</feature>
<dbReference type="EMBL" id="JAFFZS010000001">
    <property type="protein sequence ID" value="MBN0042529.1"/>
    <property type="molecule type" value="Genomic_DNA"/>
</dbReference>
<organism evidence="11 12">
    <name type="scientific">Streptomyces actuosus</name>
    <dbReference type="NCBI Taxonomy" id="1885"/>
    <lineage>
        <taxon>Bacteria</taxon>
        <taxon>Bacillati</taxon>
        <taxon>Actinomycetota</taxon>
        <taxon>Actinomycetes</taxon>
        <taxon>Kitasatosporales</taxon>
        <taxon>Streptomycetaceae</taxon>
        <taxon>Streptomyces</taxon>
    </lineage>
</organism>
<keyword evidence="4" id="KW-1003">Cell membrane</keyword>
<dbReference type="InterPro" id="IPR001734">
    <property type="entry name" value="Na/solute_symporter"/>
</dbReference>
<evidence type="ECO:0000313" key="12">
    <source>
        <dbReference type="Proteomes" id="UP000788262"/>
    </source>
</evidence>
<gene>
    <name evidence="11" type="ORF">JS756_00055</name>
</gene>
<evidence type="ECO:0000256" key="5">
    <source>
        <dbReference type="ARBA" id="ARBA00022692"/>
    </source>
</evidence>
<accession>A0ABS2VHG7</accession>
<evidence type="ECO:0000256" key="7">
    <source>
        <dbReference type="ARBA" id="ARBA00022989"/>
    </source>
</evidence>
<evidence type="ECO:0000256" key="8">
    <source>
        <dbReference type="ARBA" id="ARBA00023136"/>
    </source>
</evidence>
<feature type="transmembrane region" description="Helical" evidence="10">
    <location>
        <begin position="425"/>
        <end position="448"/>
    </location>
</feature>
<dbReference type="InterPro" id="IPR050277">
    <property type="entry name" value="Sodium:Solute_Symporter"/>
</dbReference>
<feature type="transmembrane region" description="Helical" evidence="10">
    <location>
        <begin position="201"/>
        <end position="218"/>
    </location>
</feature>
<reference evidence="11 12" key="1">
    <citation type="submission" date="2021-02" db="EMBL/GenBank/DDBJ databases">
        <title>Whole genome sequencing of Streptomyces actuosus VRA1.</title>
        <authorList>
            <person name="Sen G."/>
            <person name="Sen A."/>
        </authorList>
    </citation>
    <scope>NUCLEOTIDE SEQUENCE [LARGE SCALE GENOMIC DNA]</scope>
    <source>
        <strain evidence="11 12">VRA1</strain>
    </source>
</reference>
<dbReference type="PANTHER" id="PTHR48086">
    <property type="entry name" value="SODIUM/PROLINE SYMPORTER-RELATED"/>
    <property type="match status" value="1"/>
</dbReference>
<feature type="transmembrane region" description="Helical" evidence="10">
    <location>
        <begin position="455"/>
        <end position="473"/>
    </location>
</feature>
<evidence type="ECO:0000256" key="10">
    <source>
        <dbReference type="SAM" id="Phobius"/>
    </source>
</evidence>
<evidence type="ECO:0000256" key="4">
    <source>
        <dbReference type="ARBA" id="ARBA00022475"/>
    </source>
</evidence>
<evidence type="ECO:0000256" key="1">
    <source>
        <dbReference type="ARBA" id="ARBA00004651"/>
    </source>
</evidence>
<comment type="similarity">
    <text evidence="2 9">Belongs to the sodium:solute symporter (SSF) (TC 2.A.21) family.</text>
</comment>
<comment type="subcellular location">
    <subcellularLocation>
        <location evidence="1">Cell membrane</location>
        <topology evidence="1">Multi-pass membrane protein</topology>
    </subcellularLocation>
</comment>
<dbReference type="Proteomes" id="UP000788262">
    <property type="component" value="Unassembled WGS sequence"/>
</dbReference>
<dbReference type="PANTHER" id="PTHR48086:SF6">
    <property type="entry name" value="CATION_ACETATE SYMPORTER ACTP"/>
    <property type="match status" value="1"/>
</dbReference>
<evidence type="ECO:0000256" key="2">
    <source>
        <dbReference type="ARBA" id="ARBA00006434"/>
    </source>
</evidence>
<feature type="transmembrane region" description="Helical" evidence="10">
    <location>
        <begin position="400"/>
        <end position="419"/>
    </location>
</feature>
<evidence type="ECO:0000313" key="11">
    <source>
        <dbReference type="EMBL" id="MBN0042529.1"/>
    </source>
</evidence>
<keyword evidence="7 10" id="KW-1133">Transmembrane helix</keyword>
<feature type="transmembrane region" description="Helical" evidence="10">
    <location>
        <begin position="170"/>
        <end position="189"/>
    </location>
</feature>
<feature type="transmembrane region" description="Helical" evidence="10">
    <location>
        <begin position="350"/>
        <end position="379"/>
    </location>
</feature>
<proteinExistence type="inferred from homology"/>
<feature type="transmembrane region" description="Helical" evidence="10">
    <location>
        <begin position="263"/>
        <end position="281"/>
    </location>
</feature>
<dbReference type="PROSITE" id="PS50283">
    <property type="entry name" value="NA_SOLUT_SYMP_3"/>
    <property type="match status" value="1"/>
</dbReference>